<evidence type="ECO:0000313" key="1">
    <source>
        <dbReference type="EMBL" id="KAI3776378.1"/>
    </source>
</evidence>
<dbReference type="EMBL" id="CM042032">
    <property type="protein sequence ID" value="KAI3776378.1"/>
    <property type="molecule type" value="Genomic_DNA"/>
</dbReference>
<accession>A0ACB9FYT6</accession>
<sequence>MLTEGDRDIVPSPAIPTTPASSEVATSKKSTVASLWSSSSSHPTPPLVMEVDEIQRQVSKFQRVSSNGSTTNTVNSSNPQMIATNRGNFELQNHVHNGGGGGGGGVDDVGGGGGVGDVARLCGWPLSHIIRVFRVSRRNVSHPAFRIH</sequence>
<comment type="caution">
    <text evidence="1">The sequence shown here is derived from an EMBL/GenBank/DDBJ whole genome shotgun (WGS) entry which is preliminary data.</text>
</comment>
<gene>
    <name evidence="1" type="ORF">L1987_46157</name>
</gene>
<keyword evidence="2" id="KW-1185">Reference proteome</keyword>
<proteinExistence type="predicted"/>
<name>A0ACB9FYT6_9ASTR</name>
<evidence type="ECO:0000313" key="2">
    <source>
        <dbReference type="Proteomes" id="UP001056120"/>
    </source>
</evidence>
<dbReference type="Proteomes" id="UP001056120">
    <property type="component" value="Linkage Group LG15"/>
</dbReference>
<reference evidence="2" key="1">
    <citation type="journal article" date="2022" name="Mol. Ecol. Resour.">
        <title>The genomes of chicory, endive, great burdock and yacon provide insights into Asteraceae palaeo-polyploidization history and plant inulin production.</title>
        <authorList>
            <person name="Fan W."/>
            <person name="Wang S."/>
            <person name="Wang H."/>
            <person name="Wang A."/>
            <person name="Jiang F."/>
            <person name="Liu H."/>
            <person name="Zhao H."/>
            <person name="Xu D."/>
            <person name="Zhang Y."/>
        </authorList>
    </citation>
    <scope>NUCLEOTIDE SEQUENCE [LARGE SCALE GENOMIC DNA]</scope>
    <source>
        <strain evidence="2">cv. Yunnan</strain>
    </source>
</reference>
<organism evidence="1 2">
    <name type="scientific">Smallanthus sonchifolius</name>
    <dbReference type="NCBI Taxonomy" id="185202"/>
    <lineage>
        <taxon>Eukaryota</taxon>
        <taxon>Viridiplantae</taxon>
        <taxon>Streptophyta</taxon>
        <taxon>Embryophyta</taxon>
        <taxon>Tracheophyta</taxon>
        <taxon>Spermatophyta</taxon>
        <taxon>Magnoliopsida</taxon>
        <taxon>eudicotyledons</taxon>
        <taxon>Gunneridae</taxon>
        <taxon>Pentapetalae</taxon>
        <taxon>asterids</taxon>
        <taxon>campanulids</taxon>
        <taxon>Asterales</taxon>
        <taxon>Asteraceae</taxon>
        <taxon>Asteroideae</taxon>
        <taxon>Heliantheae alliance</taxon>
        <taxon>Millerieae</taxon>
        <taxon>Smallanthus</taxon>
    </lineage>
</organism>
<protein>
    <submittedName>
        <fullName evidence="1">Uncharacterized protein</fullName>
    </submittedName>
</protein>
<reference evidence="1 2" key="2">
    <citation type="journal article" date="2022" name="Mol. Ecol. Resour.">
        <title>The genomes of chicory, endive, great burdock and yacon provide insights into Asteraceae paleo-polyploidization history and plant inulin production.</title>
        <authorList>
            <person name="Fan W."/>
            <person name="Wang S."/>
            <person name="Wang H."/>
            <person name="Wang A."/>
            <person name="Jiang F."/>
            <person name="Liu H."/>
            <person name="Zhao H."/>
            <person name="Xu D."/>
            <person name="Zhang Y."/>
        </authorList>
    </citation>
    <scope>NUCLEOTIDE SEQUENCE [LARGE SCALE GENOMIC DNA]</scope>
    <source>
        <strain evidence="2">cv. Yunnan</strain>
        <tissue evidence="1">Leaves</tissue>
    </source>
</reference>